<evidence type="ECO:0000259" key="2">
    <source>
        <dbReference type="PROSITE" id="PS50943"/>
    </source>
</evidence>
<dbReference type="GO" id="GO:0005829">
    <property type="term" value="C:cytosol"/>
    <property type="evidence" value="ECO:0007669"/>
    <property type="project" value="TreeGrafter"/>
</dbReference>
<dbReference type="SUPFAM" id="SSF47413">
    <property type="entry name" value="lambda repressor-like DNA-binding domains"/>
    <property type="match status" value="1"/>
</dbReference>
<protein>
    <submittedName>
        <fullName evidence="3">HTH-type transcriptional regulator ImmR</fullName>
    </submittedName>
</protein>
<dbReference type="Proteomes" id="UP000319576">
    <property type="component" value="Chromosome"/>
</dbReference>
<gene>
    <name evidence="3" type="primary">immR</name>
    <name evidence="3" type="ORF">ETAA1_61990</name>
</gene>
<dbReference type="KEGG" id="uli:ETAA1_61990"/>
<sequence length="84" mass="9161">MVIVAKRKIRLWSGARLRTLREGAGYTQAELAAAVGIYPHEVSNYERGKTEPSFSVLVRIAEALRVSLSDFAPTGDGRIDEGGE</sequence>
<keyword evidence="4" id="KW-1185">Reference proteome</keyword>
<dbReference type="GO" id="GO:0003677">
    <property type="term" value="F:DNA binding"/>
    <property type="evidence" value="ECO:0007669"/>
    <property type="project" value="UniProtKB-KW"/>
</dbReference>
<dbReference type="Gene3D" id="1.10.260.40">
    <property type="entry name" value="lambda repressor-like DNA-binding domains"/>
    <property type="match status" value="1"/>
</dbReference>
<dbReference type="InterPro" id="IPR050807">
    <property type="entry name" value="TransReg_Diox_bact_type"/>
</dbReference>
<dbReference type="InterPro" id="IPR010982">
    <property type="entry name" value="Lambda_DNA-bd_dom_sf"/>
</dbReference>
<dbReference type="CDD" id="cd00093">
    <property type="entry name" value="HTH_XRE"/>
    <property type="match status" value="1"/>
</dbReference>
<feature type="domain" description="HTH cro/C1-type" evidence="2">
    <location>
        <begin position="17"/>
        <end position="71"/>
    </location>
</feature>
<dbReference type="EMBL" id="CP036273">
    <property type="protein sequence ID" value="QDU24185.1"/>
    <property type="molecule type" value="Genomic_DNA"/>
</dbReference>
<dbReference type="AlphaFoldDB" id="A0A517Y337"/>
<dbReference type="PROSITE" id="PS50943">
    <property type="entry name" value="HTH_CROC1"/>
    <property type="match status" value="1"/>
</dbReference>
<accession>A0A517Y337</accession>
<organism evidence="3 4">
    <name type="scientific">Urbifossiella limnaea</name>
    <dbReference type="NCBI Taxonomy" id="2528023"/>
    <lineage>
        <taxon>Bacteria</taxon>
        <taxon>Pseudomonadati</taxon>
        <taxon>Planctomycetota</taxon>
        <taxon>Planctomycetia</taxon>
        <taxon>Gemmatales</taxon>
        <taxon>Gemmataceae</taxon>
        <taxon>Urbifossiella</taxon>
    </lineage>
</organism>
<evidence type="ECO:0000256" key="1">
    <source>
        <dbReference type="ARBA" id="ARBA00023125"/>
    </source>
</evidence>
<dbReference type="InterPro" id="IPR001387">
    <property type="entry name" value="Cro/C1-type_HTH"/>
</dbReference>
<name>A0A517Y337_9BACT</name>
<keyword evidence="1" id="KW-0238">DNA-binding</keyword>
<evidence type="ECO:0000313" key="4">
    <source>
        <dbReference type="Proteomes" id="UP000319576"/>
    </source>
</evidence>
<dbReference type="PANTHER" id="PTHR46797">
    <property type="entry name" value="HTH-TYPE TRANSCRIPTIONAL REGULATOR"/>
    <property type="match status" value="1"/>
</dbReference>
<dbReference type="SMART" id="SM00530">
    <property type="entry name" value="HTH_XRE"/>
    <property type="match status" value="1"/>
</dbReference>
<reference evidence="3 4" key="1">
    <citation type="submission" date="2019-02" db="EMBL/GenBank/DDBJ databases">
        <title>Deep-cultivation of Planctomycetes and their phenomic and genomic characterization uncovers novel biology.</title>
        <authorList>
            <person name="Wiegand S."/>
            <person name="Jogler M."/>
            <person name="Boedeker C."/>
            <person name="Pinto D."/>
            <person name="Vollmers J."/>
            <person name="Rivas-Marin E."/>
            <person name="Kohn T."/>
            <person name="Peeters S.H."/>
            <person name="Heuer A."/>
            <person name="Rast P."/>
            <person name="Oberbeckmann S."/>
            <person name="Bunk B."/>
            <person name="Jeske O."/>
            <person name="Meyerdierks A."/>
            <person name="Storesund J.E."/>
            <person name="Kallscheuer N."/>
            <person name="Luecker S."/>
            <person name="Lage O.M."/>
            <person name="Pohl T."/>
            <person name="Merkel B.J."/>
            <person name="Hornburger P."/>
            <person name="Mueller R.-W."/>
            <person name="Bruemmer F."/>
            <person name="Labrenz M."/>
            <person name="Spormann A.M."/>
            <person name="Op den Camp H."/>
            <person name="Overmann J."/>
            <person name="Amann R."/>
            <person name="Jetten M.S.M."/>
            <person name="Mascher T."/>
            <person name="Medema M.H."/>
            <person name="Devos D.P."/>
            <person name="Kaster A.-K."/>
            <person name="Ovreas L."/>
            <person name="Rohde M."/>
            <person name="Galperin M.Y."/>
            <person name="Jogler C."/>
        </authorList>
    </citation>
    <scope>NUCLEOTIDE SEQUENCE [LARGE SCALE GENOMIC DNA]</scope>
    <source>
        <strain evidence="3 4">ETA_A1</strain>
    </source>
</reference>
<dbReference type="Pfam" id="PF01381">
    <property type="entry name" value="HTH_3"/>
    <property type="match status" value="1"/>
</dbReference>
<dbReference type="GO" id="GO:0003700">
    <property type="term" value="F:DNA-binding transcription factor activity"/>
    <property type="evidence" value="ECO:0007669"/>
    <property type="project" value="TreeGrafter"/>
</dbReference>
<proteinExistence type="predicted"/>
<dbReference type="PANTHER" id="PTHR46797:SF1">
    <property type="entry name" value="METHYLPHOSPHONATE SYNTHASE"/>
    <property type="match status" value="1"/>
</dbReference>
<evidence type="ECO:0000313" key="3">
    <source>
        <dbReference type="EMBL" id="QDU24185.1"/>
    </source>
</evidence>